<dbReference type="AlphaFoldDB" id="D6X418"/>
<dbReference type="PROSITE" id="PS51155">
    <property type="entry name" value="CHIT_BIND_RR_2"/>
    <property type="match status" value="1"/>
</dbReference>
<sequence>MEKTTALLVFLCIIFPCKALETCDDEDDYGTYKFDYGVEDHHTGDIKSHHEVRLGKEVSGVYTVREPDGTIRVVKYTAGPHKGFQAEVQKVNPSDFLGTSGTSGSTFGSFSGLLTQTTSGNSGSTSGGGQGLELLRQNLLQGTSGSTFGSFSGSLSQSTSSNSGSTSGQGLGLSRQNSLQGAGTSGTSGSTFGEFNGQGLGFLGLNFLQGGASEQAPVILVPVGPNRDNN</sequence>
<feature type="chain" id="PRO_5003090143" description="Pupal cuticle protein Edg-84A-like Protein" evidence="4">
    <location>
        <begin position="20"/>
        <end position="230"/>
    </location>
</feature>
<dbReference type="InterPro" id="IPR051217">
    <property type="entry name" value="Insect_Cuticle_Struc_Prot"/>
</dbReference>
<feature type="region of interest" description="Disordered" evidence="3">
    <location>
        <begin position="150"/>
        <end position="190"/>
    </location>
</feature>
<name>D6X418_TRICA</name>
<keyword evidence="1 2" id="KW-0193">Cuticle</keyword>
<dbReference type="PANTHER" id="PTHR12236:SF96">
    <property type="entry name" value="PUPAL CUTICLE PROTEIN EDG-84A-LIKE PROTEIN"/>
    <property type="match status" value="1"/>
</dbReference>
<evidence type="ECO:0000256" key="2">
    <source>
        <dbReference type="PROSITE-ProRule" id="PRU00497"/>
    </source>
</evidence>
<dbReference type="GO" id="GO:0031012">
    <property type="term" value="C:extracellular matrix"/>
    <property type="evidence" value="ECO:0000318"/>
    <property type="project" value="GO_Central"/>
</dbReference>
<organism evidence="5 6">
    <name type="scientific">Tribolium castaneum</name>
    <name type="common">Red flour beetle</name>
    <dbReference type="NCBI Taxonomy" id="7070"/>
    <lineage>
        <taxon>Eukaryota</taxon>
        <taxon>Metazoa</taxon>
        <taxon>Ecdysozoa</taxon>
        <taxon>Arthropoda</taxon>
        <taxon>Hexapoda</taxon>
        <taxon>Insecta</taxon>
        <taxon>Pterygota</taxon>
        <taxon>Neoptera</taxon>
        <taxon>Endopterygota</taxon>
        <taxon>Coleoptera</taxon>
        <taxon>Polyphaga</taxon>
        <taxon>Cucujiformia</taxon>
        <taxon>Tenebrionidae</taxon>
        <taxon>Tenebrionidae incertae sedis</taxon>
        <taxon>Tribolium</taxon>
    </lineage>
</organism>
<dbReference type="HOGENOM" id="CLU_1206164_0_0_1"/>
<feature type="compositionally biased region" description="Low complexity" evidence="3">
    <location>
        <begin position="150"/>
        <end position="174"/>
    </location>
</feature>
<keyword evidence="4" id="KW-0732">Signal</keyword>
<evidence type="ECO:0000256" key="3">
    <source>
        <dbReference type="SAM" id="MobiDB-lite"/>
    </source>
</evidence>
<dbReference type="Pfam" id="PF00379">
    <property type="entry name" value="Chitin_bind_4"/>
    <property type="match status" value="1"/>
</dbReference>
<dbReference type="InterPro" id="IPR031311">
    <property type="entry name" value="CHIT_BIND_RR_consensus"/>
</dbReference>
<evidence type="ECO:0000256" key="1">
    <source>
        <dbReference type="ARBA" id="ARBA00022460"/>
    </source>
</evidence>
<dbReference type="KEGG" id="tca:103314415"/>
<dbReference type="PROSITE" id="PS00233">
    <property type="entry name" value="CHIT_BIND_RR_1"/>
    <property type="match status" value="1"/>
</dbReference>
<feature type="signal peptide" evidence="4">
    <location>
        <begin position="1"/>
        <end position="19"/>
    </location>
</feature>
<evidence type="ECO:0008006" key="7">
    <source>
        <dbReference type="Google" id="ProtNLM"/>
    </source>
</evidence>
<protein>
    <recommendedName>
        <fullName evidence="7">Pupal cuticle protein Edg-84A-like Protein</fullName>
    </recommendedName>
</protein>
<evidence type="ECO:0000313" key="5">
    <source>
        <dbReference type="EMBL" id="EEZ97494.1"/>
    </source>
</evidence>
<dbReference type="EMBL" id="KQ971379">
    <property type="protein sequence ID" value="EEZ97494.1"/>
    <property type="molecule type" value="Genomic_DNA"/>
</dbReference>
<dbReference type="PhylomeDB" id="D6X418"/>
<evidence type="ECO:0000256" key="4">
    <source>
        <dbReference type="SAM" id="SignalP"/>
    </source>
</evidence>
<accession>D6X418</accession>
<proteinExistence type="predicted"/>
<keyword evidence="6" id="KW-1185">Reference proteome</keyword>
<gene>
    <name evidence="5" type="primary">AUGUSTUS-3.0.2_11337</name>
    <name evidence="5" type="ORF">TcasGA2_TC011337</name>
</gene>
<evidence type="ECO:0000313" key="6">
    <source>
        <dbReference type="Proteomes" id="UP000007266"/>
    </source>
</evidence>
<dbReference type="InterPro" id="IPR000618">
    <property type="entry name" value="Insect_cuticle"/>
</dbReference>
<dbReference type="GO" id="GO:0042302">
    <property type="term" value="F:structural constituent of cuticle"/>
    <property type="evidence" value="ECO:0007669"/>
    <property type="project" value="UniProtKB-UniRule"/>
</dbReference>
<dbReference type="OrthoDB" id="6382835at2759"/>
<dbReference type="Proteomes" id="UP000007266">
    <property type="component" value="Linkage group 10"/>
</dbReference>
<reference evidence="5 6" key="1">
    <citation type="journal article" date="2008" name="Nature">
        <title>The genome of the model beetle and pest Tribolium castaneum.</title>
        <authorList>
            <consortium name="Tribolium Genome Sequencing Consortium"/>
            <person name="Richards S."/>
            <person name="Gibbs R.A."/>
            <person name="Weinstock G.M."/>
            <person name="Brown S.J."/>
            <person name="Denell R."/>
            <person name="Beeman R.W."/>
            <person name="Gibbs R."/>
            <person name="Beeman R.W."/>
            <person name="Brown S.J."/>
            <person name="Bucher G."/>
            <person name="Friedrich M."/>
            <person name="Grimmelikhuijzen C.J."/>
            <person name="Klingler M."/>
            <person name="Lorenzen M."/>
            <person name="Richards S."/>
            <person name="Roth S."/>
            <person name="Schroder R."/>
            <person name="Tautz D."/>
            <person name="Zdobnov E.M."/>
            <person name="Muzny D."/>
            <person name="Gibbs R.A."/>
            <person name="Weinstock G.M."/>
            <person name="Attaway T."/>
            <person name="Bell S."/>
            <person name="Buhay C.J."/>
            <person name="Chandrabose M.N."/>
            <person name="Chavez D."/>
            <person name="Clerk-Blankenburg K.P."/>
            <person name="Cree A."/>
            <person name="Dao M."/>
            <person name="Davis C."/>
            <person name="Chacko J."/>
            <person name="Dinh H."/>
            <person name="Dugan-Rocha S."/>
            <person name="Fowler G."/>
            <person name="Garner T.T."/>
            <person name="Garnes J."/>
            <person name="Gnirke A."/>
            <person name="Hawes A."/>
            <person name="Hernandez J."/>
            <person name="Hines S."/>
            <person name="Holder M."/>
            <person name="Hume J."/>
            <person name="Jhangiani S.N."/>
            <person name="Joshi V."/>
            <person name="Khan Z.M."/>
            <person name="Jackson L."/>
            <person name="Kovar C."/>
            <person name="Kowis A."/>
            <person name="Lee S."/>
            <person name="Lewis L.R."/>
            <person name="Margolis J."/>
            <person name="Morgan M."/>
            <person name="Nazareth L.V."/>
            <person name="Nguyen N."/>
            <person name="Okwuonu G."/>
            <person name="Parker D."/>
            <person name="Richards S."/>
            <person name="Ruiz S.J."/>
            <person name="Santibanez J."/>
            <person name="Savard J."/>
            <person name="Scherer S.E."/>
            <person name="Schneider B."/>
            <person name="Sodergren E."/>
            <person name="Tautz D."/>
            <person name="Vattahil S."/>
            <person name="Villasana D."/>
            <person name="White C.S."/>
            <person name="Wright R."/>
            <person name="Park Y."/>
            <person name="Beeman R.W."/>
            <person name="Lord J."/>
            <person name="Oppert B."/>
            <person name="Lorenzen M."/>
            <person name="Brown S."/>
            <person name="Wang L."/>
            <person name="Savard J."/>
            <person name="Tautz D."/>
            <person name="Richards S."/>
            <person name="Weinstock G."/>
            <person name="Gibbs R.A."/>
            <person name="Liu Y."/>
            <person name="Worley K."/>
            <person name="Weinstock G."/>
            <person name="Elsik C.G."/>
            <person name="Reese J.T."/>
            <person name="Elhaik E."/>
            <person name="Landan G."/>
            <person name="Graur D."/>
            <person name="Arensburger P."/>
            <person name="Atkinson P."/>
            <person name="Beeman R.W."/>
            <person name="Beidler J."/>
            <person name="Brown S.J."/>
            <person name="Demuth J.P."/>
            <person name="Drury D.W."/>
            <person name="Du Y.Z."/>
            <person name="Fujiwara H."/>
            <person name="Lorenzen M."/>
            <person name="Maselli V."/>
            <person name="Osanai M."/>
            <person name="Park Y."/>
            <person name="Robertson H.M."/>
            <person name="Tu Z."/>
            <person name="Wang J.J."/>
            <person name="Wang S."/>
            <person name="Richards S."/>
            <person name="Song H."/>
            <person name="Zhang L."/>
            <person name="Sodergren E."/>
            <person name="Werner D."/>
            <person name="Stanke M."/>
            <person name="Morgenstern B."/>
            <person name="Solovyev V."/>
            <person name="Kosarev P."/>
            <person name="Brown G."/>
            <person name="Chen H.C."/>
            <person name="Ermolaeva O."/>
            <person name="Hlavina W."/>
            <person name="Kapustin Y."/>
            <person name="Kiryutin B."/>
            <person name="Kitts P."/>
            <person name="Maglott D."/>
            <person name="Pruitt K."/>
            <person name="Sapojnikov V."/>
            <person name="Souvorov A."/>
            <person name="Mackey A.J."/>
            <person name="Waterhouse R.M."/>
            <person name="Wyder S."/>
            <person name="Zdobnov E.M."/>
            <person name="Zdobnov E.M."/>
            <person name="Wyder S."/>
            <person name="Kriventseva E.V."/>
            <person name="Kadowaki T."/>
            <person name="Bork P."/>
            <person name="Aranda M."/>
            <person name="Bao R."/>
            <person name="Beermann A."/>
            <person name="Berns N."/>
            <person name="Bolognesi R."/>
            <person name="Bonneton F."/>
            <person name="Bopp D."/>
            <person name="Brown S.J."/>
            <person name="Bucher G."/>
            <person name="Butts T."/>
            <person name="Chaumot A."/>
            <person name="Denell R.E."/>
            <person name="Ferrier D.E."/>
            <person name="Friedrich M."/>
            <person name="Gordon C.M."/>
            <person name="Jindra M."/>
            <person name="Klingler M."/>
            <person name="Lan Q."/>
            <person name="Lattorff H.M."/>
            <person name="Laudet V."/>
            <person name="von Levetsow C."/>
            <person name="Liu Z."/>
            <person name="Lutz R."/>
            <person name="Lynch J.A."/>
            <person name="da Fonseca R.N."/>
            <person name="Posnien N."/>
            <person name="Reuter R."/>
            <person name="Roth S."/>
            <person name="Savard J."/>
            <person name="Schinko J.B."/>
            <person name="Schmitt C."/>
            <person name="Schoppmeier M."/>
            <person name="Schroder R."/>
            <person name="Shippy T.D."/>
            <person name="Simonnet F."/>
            <person name="Marques-Souza H."/>
            <person name="Tautz D."/>
            <person name="Tomoyasu Y."/>
            <person name="Trauner J."/>
            <person name="Van der Zee M."/>
            <person name="Vervoort M."/>
            <person name="Wittkopp N."/>
            <person name="Wimmer E.A."/>
            <person name="Yang X."/>
            <person name="Jones A.K."/>
            <person name="Sattelle D.B."/>
            <person name="Ebert P.R."/>
            <person name="Nelson D."/>
            <person name="Scott J.G."/>
            <person name="Beeman R.W."/>
            <person name="Muthukrishnan S."/>
            <person name="Kramer K.J."/>
            <person name="Arakane Y."/>
            <person name="Beeman R.W."/>
            <person name="Zhu Q."/>
            <person name="Hogenkamp D."/>
            <person name="Dixit R."/>
            <person name="Oppert B."/>
            <person name="Jiang H."/>
            <person name="Zou Z."/>
            <person name="Marshall J."/>
            <person name="Elpidina E."/>
            <person name="Vinokurov K."/>
            <person name="Oppert C."/>
            <person name="Zou Z."/>
            <person name="Evans J."/>
            <person name="Lu Z."/>
            <person name="Zhao P."/>
            <person name="Sumathipala N."/>
            <person name="Altincicek B."/>
            <person name="Vilcinskas A."/>
            <person name="Williams M."/>
            <person name="Hultmark D."/>
            <person name="Hetru C."/>
            <person name="Jiang H."/>
            <person name="Grimmelikhuijzen C.J."/>
            <person name="Hauser F."/>
            <person name="Cazzamali G."/>
            <person name="Williamson M."/>
            <person name="Park Y."/>
            <person name="Li B."/>
            <person name="Tanaka Y."/>
            <person name="Predel R."/>
            <person name="Neupert S."/>
            <person name="Schachtner J."/>
            <person name="Verleyen P."/>
            <person name="Raible F."/>
            <person name="Bork P."/>
            <person name="Friedrich M."/>
            <person name="Walden K.K."/>
            <person name="Robertson H.M."/>
            <person name="Angeli S."/>
            <person name="Foret S."/>
            <person name="Bucher G."/>
            <person name="Schuetz S."/>
            <person name="Maleszka R."/>
            <person name="Wimmer E.A."/>
            <person name="Beeman R.W."/>
            <person name="Lorenzen M."/>
            <person name="Tomoyasu Y."/>
            <person name="Miller S.C."/>
            <person name="Grossmann D."/>
            <person name="Bucher G."/>
        </authorList>
    </citation>
    <scope>NUCLEOTIDE SEQUENCE [LARGE SCALE GENOMIC DNA]</scope>
    <source>
        <strain evidence="5 6">Georgia GA2</strain>
    </source>
</reference>
<dbReference type="PANTHER" id="PTHR12236">
    <property type="entry name" value="STRUCTURAL CONTITUENT OF CUTICLE"/>
    <property type="match status" value="1"/>
</dbReference>
<reference evidence="5 6" key="2">
    <citation type="journal article" date="2010" name="Nucleic Acids Res.">
        <title>BeetleBase in 2010: revisions to provide comprehensive genomic information for Tribolium castaneum.</title>
        <authorList>
            <person name="Kim H.S."/>
            <person name="Murphy T."/>
            <person name="Xia J."/>
            <person name="Caragea D."/>
            <person name="Park Y."/>
            <person name="Beeman R.W."/>
            <person name="Lorenzen M.D."/>
            <person name="Butcher S."/>
            <person name="Manak J.R."/>
            <person name="Brown S.J."/>
        </authorList>
    </citation>
    <scope>GENOME REANNOTATION</scope>
    <source>
        <strain evidence="5 6">Georgia GA2</strain>
    </source>
</reference>